<keyword evidence="9 12" id="KW-1133">Transmembrane helix</keyword>
<evidence type="ECO:0000259" key="14">
    <source>
        <dbReference type="Pfam" id="PF07850"/>
    </source>
</evidence>
<evidence type="ECO:0008006" key="18">
    <source>
        <dbReference type="Google" id="ProtNLM"/>
    </source>
</evidence>
<evidence type="ECO:0000256" key="2">
    <source>
        <dbReference type="ARBA" id="ARBA00004251"/>
    </source>
</evidence>
<keyword evidence="17" id="KW-1185">Reference proteome</keyword>
<keyword evidence="6 12" id="KW-0812">Transmembrane</keyword>
<dbReference type="AlphaFoldDB" id="A0AAD9RU34"/>
<organism evidence="16 17">
    <name type="scientific">Odynerus spinipes</name>
    <dbReference type="NCBI Taxonomy" id="1348599"/>
    <lineage>
        <taxon>Eukaryota</taxon>
        <taxon>Metazoa</taxon>
        <taxon>Ecdysozoa</taxon>
        <taxon>Arthropoda</taxon>
        <taxon>Hexapoda</taxon>
        <taxon>Insecta</taxon>
        <taxon>Pterygota</taxon>
        <taxon>Neoptera</taxon>
        <taxon>Endopterygota</taxon>
        <taxon>Hymenoptera</taxon>
        <taxon>Apocrita</taxon>
        <taxon>Aculeata</taxon>
        <taxon>Vespoidea</taxon>
        <taxon>Vespidae</taxon>
        <taxon>Eumeninae</taxon>
        <taxon>Odynerus</taxon>
    </lineage>
</organism>
<comment type="subcellular location">
    <subcellularLocation>
        <location evidence="2">Cell membrane</location>
        <topology evidence="2">Single-pass type I membrane protein</topology>
    </subcellularLocation>
    <subcellularLocation>
        <location evidence="1">Endoplasmic reticulum membrane</location>
        <topology evidence="1">Single-pass type I membrane protein</topology>
    </subcellularLocation>
    <subcellularLocation>
        <location evidence="3">Vesicle</location>
    </subcellularLocation>
</comment>
<evidence type="ECO:0000313" key="17">
    <source>
        <dbReference type="Proteomes" id="UP001258017"/>
    </source>
</evidence>
<gene>
    <name evidence="16" type="ORF">KPH14_009970</name>
</gene>
<feature type="domain" description="Renin receptor N-terminal" evidence="15">
    <location>
        <begin position="18"/>
        <end position="248"/>
    </location>
</feature>
<dbReference type="GO" id="GO:0098588">
    <property type="term" value="C:bounding membrane of organelle"/>
    <property type="evidence" value="ECO:0007669"/>
    <property type="project" value="UniProtKB-ARBA"/>
</dbReference>
<dbReference type="GO" id="GO:0009897">
    <property type="term" value="C:external side of plasma membrane"/>
    <property type="evidence" value="ECO:0007669"/>
    <property type="project" value="TreeGrafter"/>
</dbReference>
<sequence length="355" mass="39450">MLKIFFCFVLTLAGACATGEFVVLHSPDSVVFHGNEEIEQSLLKEVFAACLGFTVRQRGMWEGISITDPFMLPEALVSIAVEGVDVLDVPHGKKFRLDVDEIEETTWQAISGLLGERDNDNKLVRIYLGDGLDALGQSALGELKPAPIDESSLKALSLANEEDRKFLEEIQLLRAIAKKVPTAITADDKPDVYWLVVSGLRSVLDLHGNSSIAAKEALSLLNDAFNAINEAFMKAYDGKVVITAFTNDASQVRHTRSISAGRQRRDAQGDRNKKIESMVESSNTEFNSNKIMKKDQWNHAKSYSADYPVMFNIFLWFGVVFVFSLLAICIAIADMDPGRDSIIYRMTSNRMKKDN</sequence>
<keyword evidence="4" id="KW-1003">Cell membrane</keyword>
<reference evidence="16" key="2">
    <citation type="journal article" date="2023" name="Commun. Biol.">
        <title>Intrasexual cuticular hydrocarbon dimorphism in a wasp sheds light on hydrocarbon biosynthesis genes in Hymenoptera.</title>
        <authorList>
            <person name="Moris V.C."/>
            <person name="Podsiadlowski L."/>
            <person name="Martin S."/>
            <person name="Oeyen J.P."/>
            <person name="Donath A."/>
            <person name="Petersen M."/>
            <person name="Wilbrandt J."/>
            <person name="Misof B."/>
            <person name="Liedtke D."/>
            <person name="Thamm M."/>
            <person name="Scheiner R."/>
            <person name="Schmitt T."/>
            <person name="Niehuis O."/>
        </authorList>
    </citation>
    <scope>NUCLEOTIDE SEQUENCE</scope>
    <source>
        <strain evidence="16">GBR_01_08_01A</strain>
    </source>
</reference>
<dbReference type="InterPro" id="IPR012493">
    <property type="entry name" value="Renin_rcpt"/>
</dbReference>
<feature type="signal peptide" evidence="13">
    <location>
        <begin position="1"/>
        <end position="17"/>
    </location>
</feature>
<dbReference type="EMBL" id="JAIFRP010000021">
    <property type="protein sequence ID" value="KAK2585276.1"/>
    <property type="molecule type" value="Genomic_DNA"/>
</dbReference>
<feature type="domain" description="Renin receptor-like C-terminal transmembrane spanning segment" evidence="14">
    <location>
        <begin position="286"/>
        <end position="354"/>
    </location>
</feature>
<keyword evidence="8" id="KW-0256">Endoplasmic reticulum</keyword>
<evidence type="ECO:0000256" key="5">
    <source>
        <dbReference type="ARBA" id="ARBA00022685"/>
    </source>
</evidence>
<comment type="caution">
    <text evidence="16">The sequence shown here is derived from an EMBL/GenBank/DDBJ whole genome shotgun (WGS) entry which is preliminary data.</text>
</comment>
<feature type="chain" id="PRO_5042247704" description="Renin receptor" evidence="13">
    <location>
        <begin position="18"/>
        <end position="355"/>
    </location>
</feature>
<dbReference type="PANTHER" id="PTHR13351:SF1">
    <property type="entry name" value="RENIN RECEPTOR"/>
    <property type="match status" value="1"/>
</dbReference>
<dbReference type="GO" id="GO:0031982">
    <property type="term" value="C:vesicle"/>
    <property type="evidence" value="ECO:0007669"/>
    <property type="project" value="UniProtKB-SubCell"/>
</dbReference>
<evidence type="ECO:0000256" key="11">
    <source>
        <dbReference type="ARBA" id="ARBA00023170"/>
    </source>
</evidence>
<keyword evidence="7 13" id="KW-0732">Signal</keyword>
<dbReference type="GO" id="GO:0030177">
    <property type="term" value="P:positive regulation of Wnt signaling pathway"/>
    <property type="evidence" value="ECO:0007669"/>
    <property type="project" value="TreeGrafter"/>
</dbReference>
<proteinExistence type="predicted"/>
<accession>A0AAD9RU34</accession>
<evidence type="ECO:0000256" key="10">
    <source>
        <dbReference type="ARBA" id="ARBA00023136"/>
    </source>
</evidence>
<dbReference type="PROSITE" id="PS51257">
    <property type="entry name" value="PROKAR_LIPOPROTEIN"/>
    <property type="match status" value="1"/>
</dbReference>
<keyword evidence="5" id="KW-0165">Cleavage on pair of basic residues</keyword>
<dbReference type="PANTHER" id="PTHR13351">
    <property type="entry name" value="RENIN RECEPTOR"/>
    <property type="match status" value="1"/>
</dbReference>
<evidence type="ECO:0000256" key="7">
    <source>
        <dbReference type="ARBA" id="ARBA00022729"/>
    </source>
</evidence>
<feature type="transmembrane region" description="Helical" evidence="12">
    <location>
        <begin position="313"/>
        <end position="333"/>
    </location>
</feature>
<evidence type="ECO:0000256" key="13">
    <source>
        <dbReference type="SAM" id="SignalP"/>
    </source>
</evidence>
<dbReference type="Pfam" id="PF25294">
    <property type="entry name" value="RENR_N"/>
    <property type="match status" value="1"/>
</dbReference>
<evidence type="ECO:0000256" key="9">
    <source>
        <dbReference type="ARBA" id="ARBA00022989"/>
    </source>
</evidence>
<evidence type="ECO:0000313" key="16">
    <source>
        <dbReference type="EMBL" id="KAK2585276.1"/>
    </source>
</evidence>
<protein>
    <recommendedName>
        <fullName evidence="18">Renin receptor</fullName>
    </recommendedName>
</protein>
<keyword evidence="11" id="KW-0675">Receptor</keyword>
<dbReference type="InterPro" id="IPR057318">
    <property type="entry name" value="RENR_N"/>
</dbReference>
<dbReference type="GO" id="GO:0005789">
    <property type="term" value="C:endoplasmic reticulum membrane"/>
    <property type="evidence" value="ECO:0007669"/>
    <property type="project" value="UniProtKB-SubCell"/>
</dbReference>
<dbReference type="Pfam" id="PF07850">
    <property type="entry name" value="Renin_r"/>
    <property type="match status" value="1"/>
</dbReference>
<dbReference type="GO" id="GO:0038023">
    <property type="term" value="F:signaling receptor activity"/>
    <property type="evidence" value="ECO:0007669"/>
    <property type="project" value="InterPro"/>
</dbReference>
<evidence type="ECO:0000256" key="1">
    <source>
        <dbReference type="ARBA" id="ARBA00004115"/>
    </source>
</evidence>
<name>A0AAD9RU34_9HYME</name>
<evidence type="ECO:0000256" key="8">
    <source>
        <dbReference type="ARBA" id="ARBA00022824"/>
    </source>
</evidence>
<evidence type="ECO:0000256" key="12">
    <source>
        <dbReference type="SAM" id="Phobius"/>
    </source>
</evidence>
<dbReference type="Proteomes" id="UP001258017">
    <property type="component" value="Unassembled WGS sequence"/>
</dbReference>
<evidence type="ECO:0000256" key="3">
    <source>
        <dbReference type="ARBA" id="ARBA00004373"/>
    </source>
</evidence>
<reference evidence="16" key="1">
    <citation type="submission" date="2021-08" db="EMBL/GenBank/DDBJ databases">
        <authorList>
            <person name="Misof B."/>
            <person name="Oliver O."/>
            <person name="Podsiadlowski L."/>
            <person name="Donath A."/>
            <person name="Peters R."/>
            <person name="Mayer C."/>
            <person name="Rust J."/>
            <person name="Gunkel S."/>
            <person name="Lesny P."/>
            <person name="Martin S."/>
            <person name="Oeyen J.P."/>
            <person name="Petersen M."/>
            <person name="Panagiotis P."/>
            <person name="Wilbrandt J."/>
            <person name="Tanja T."/>
        </authorList>
    </citation>
    <scope>NUCLEOTIDE SEQUENCE</scope>
    <source>
        <strain evidence="16">GBR_01_08_01A</strain>
        <tissue evidence="16">Thorax + abdomen</tissue>
    </source>
</reference>
<evidence type="ECO:0000259" key="15">
    <source>
        <dbReference type="Pfam" id="PF25294"/>
    </source>
</evidence>
<dbReference type="InterPro" id="IPR056780">
    <property type="entry name" value="Renin_r_C"/>
</dbReference>
<evidence type="ECO:0000256" key="4">
    <source>
        <dbReference type="ARBA" id="ARBA00022475"/>
    </source>
</evidence>
<evidence type="ECO:0000256" key="6">
    <source>
        <dbReference type="ARBA" id="ARBA00022692"/>
    </source>
</evidence>
<keyword evidence="10 12" id="KW-0472">Membrane</keyword>